<evidence type="ECO:0000313" key="3">
    <source>
        <dbReference type="Proteomes" id="UP000280344"/>
    </source>
</evidence>
<organism evidence="2 3">
    <name type="scientific">Flaviflexus ciconiae</name>
    <dbReference type="NCBI Taxonomy" id="2496867"/>
    <lineage>
        <taxon>Bacteria</taxon>
        <taxon>Bacillati</taxon>
        <taxon>Actinomycetota</taxon>
        <taxon>Actinomycetes</taxon>
        <taxon>Actinomycetales</taxon>
        <taxon>Actinomycetaceae</taxon>
        <taxon>Flaviflexus</taxon>
    </lineage>
</organism>
<keyword evidence="3" id="KW-1185">Reference proteome</keyword>
<feature type="compositionally biased region" description="Basic residues" evidence="1">
    <location>
        <begin position="1"/>
        <end position="15"/>
    </location>
</feature>
<dbReference type="OrthoDB" id="3217921at2"/>
<dbReference type="KEGG" id="flh:EJ997_08010"/>
<evidence type="ECO:0000256" key="1">
    <source>
        <dbReference type="SAM" id="MobiDB-lite"/>
    </source>
</evidence>
<feature type="compositionally biased region" description="Acidic residues" evidence="1">
    <location>
        <begin position="40"/>
        <end position="55"/>
    </location>
</feature>
<dbReference type="Pfam" id="PF11273">
    <property type="entry name" value="DUF3073"/>
    <property type="match status" value="1"/>
</dbReference>
<reference evidence="2 3" key="1">
    <citation type="submission" date="2018-12" db="EMBL/GenBank/DDBJ databases">
        <title>Complete genome sequence of Flaviflexus sp. H23T48.</title>
        <authorList>
            <person name="Bae J.-W."/>
            <person name="Lee J.-Y."/>
        </authorList>
    </citation>
    <scope>NUCLEOTIDE SEQUENCE [LARGE SCALE GENOMIC DNA]</scope>
    <source>
        <strain evidence="2 3">H23T48</strain>
    </source>
</reference>
<sequence>MGRGRQKAKQRKVARTLKYSSPETDYRALERELVSRGDEGYEESESYDESDDYDDQYSGYEDYYGEDEDEEDEA</sequence>
<feature type="compositionally biased region" description="Basic and acidic residues" evidence="1">
    <location>
        <begin position="24"/>
        <end position="39"/>
    </location>
</feature>
<proteinExistence type="predicted"/>
<dbReference type="EMBL" id="CP034593">
    <property type="protein sequence ID" value="AZQ77283.1"/>
    <property type="molecule type" value="Genomic_DNA"/>
</dbReference>
<dbReference type="InterPro" id="IPR021426">
    <property type="entry name" value="DUF3073"/>
</dbReference>
<dbReference type="AlphaFoldDB" id="A0A3Q9G838"/>
<gene>
    <name evidence="2" type="ORF">EJ997_08010</name>
</gene>
<protein>
    <submittedName>
        <fullName evidence="2">DUF3073 domain-containing protein</fullName>
    </submittedName>
</protein>
<feature type="compositionally biased region" description="Acidic residues" evidence="1">
    <location>
        <begin position="63"/>
        <end position="74"/>
    </location>
</feature>
<evidence type="ECO:0000313" key="2">
    <source>
        <dbReference type="EMBL" id="AZQ77283.1"/>
    </source>
</evidence>
<feature type="region of interest" description="Disordered" evidence="1">
    <location>
        <begin position="1"/>
        <end position="74"/>
    </location>
</feature>
<dbReference type="RefSeq" id="WP_126704087.1">
    <property type="nucleotide sequence ID" value="NZ_CP034593.1"/>
</dbReference>
<dbReference type="Proteomes" id="UP000280344">
    <property type="component" value="Chromosome"/>
</dbReference>
<accession>A0A3Q9G838</accession>
<name>A0A3Q9G838_9ACTO</name>